<dbReference type="AlphaFoldDB" id="A0A9W7LEB5"/>
<feature type="region of interest" description="Disordered" evidence="9">
    <location>
        <begin position="120"/>
        <end position="152"/>
    </location>
</feature>
<evidence type="ECO:0000259" key="11">
    <source>
        <dbReference type="Pfam" id="PF07885"/>
    </source>
</evidence>
<evidence type="ECO:0000256" key="5">
    <source>
        <dbReference type="ARBA" id="ARBA00023065"/>
    </source>
</evidence>
<dbReference type="GO" id="GO:0015271">
    <property type="term" value="F:outward rectifier potassium channel activity"/>
    <property type="evidence" value="ECO:0007669"/>
    <property type="project" value="TreeGrafter"/>
</dbReference>
<sequence length="932" mass="101667">MDQQLDQQLDQRDYRQQPFEEDEEYHTEYHKAYHKEYHKERETREAAETIVSTLESPESIQLGVSGLIHHFTTKNEESLAALTAPAVPPIPPQTTSERSEDDHALAARLAYEALNPLHVPSSSPNTIPEDNVNLNASTLPLPKRGKAKKRGKSISFAAEDFVNLFKEPPSPHPPDYPGGNDGAIPRPRPPPLQTTVPSKHSYTSSYTTPKANITSQSPAPLPPPHPQTSSKSTPRFRSPPSSITSPDPQLQDRLEATYLSAVTEKEIARSSKRRSVHQGCILASLLLALYLAFCMTFYSTLNPGDEISPLDSLLFAVYTLTTVGYGNETPTTQLGIGITIGVMLSGIAILTVSVAQVFQLVGVERDFREGRIDDRGGGGEKMMKGLRKRLGISRKGSGDKEEEEGRERRVERVRESFRGLHEKTRRRVPNCCLRPLFFLSSAWKWMTSTPTGRRVGSSILVVAITFTGGLTVGSIEGWTFLESMYFAVATLTTIGYGDLAPTTTSSKWVTIVLLPFSLLFMSFYLSFVAHAYMRFHLINIIRIMGKERMRRERKAKAAVGGVGEGERCAEEGVQDNGDNEGGEGLRASVQRDGLNLSTRSSPAAFDVSPHPAKTQRYNFGAGFAFSEVIIKAGKRVSRTFSPKRDRGEEGGLERGGSLPGRIGVQGKENNKVGGREEEERREESPSVQHAAATPKSSGGDPGAGSKTEGDTPATKANVTPMGNRWKVLKEAGTPAKTRQRVQKRLQLIIAREVAGKHGSLLIEGDSVTVEIEGFSGVMSKWLIPRGAKHAFRAVAYEAIVEVGERDFALLGEEAFDKINPEERAVLMAPLLACMGSYDTMSEWLKATTIIKEVDEEGGGVVVEQAPKSSRSGAVRIGGFERRSARNSAPGIGGGGGGSQSKTPRHRSMGSSRGWSLADMSLSSNLKNDLPKI</sequence>
<dbReference type="Pfam" id="PF07885">
    <property type="entry name" value="Ion_trans_2"/>
    <property type="match status" value="2"/>
</dbReference>
<feature type="transmembrane region" description="Helical" evidence="10">
    <location>
        <begin position="508"/>
        <end position="532"/>
    </location>
</feature>
<evidence type="ECO:0000256" key="7">
    <source>
        <dbReference type="ARBA" id="ARBA00023303"/>
    </source>
</evidence>
<feature type="compositionally biased region" description="Polar residues" evidence="9">
    <location>
        <begin position="120"/>
        <end position="138"/>
    </location>
</feature>
<dbReference type="SUPFAM" id="SSF81324">
    <property type="entry name" value="Voltage-gated potassium channels"/>
    <property type="match status" value="2"/>
</dbReference>
<feature type="compositionally biased region" description="Polar residues" evidence="9">
    <location>
        <begin position="231"/>
        <end position="248"/>
    </location>
</feature>
<keyword evidence="6 10" id="KW-0472">Membrane</keyword>
<reference evidence="13" key="1">
    <citation type="journal article" date="2023" name="Commun. Biol.">
        <title>Genome analysis of Parmales, the sister group of diatoms, reveals the evolutionary specialization of diatoms from phago-mixotrophs to photoautotrophs.</title>
        <authorList>
            <person name="Ban H."/>
            <person name="Sato S."/>
            <person name="Yoshikawa S."/>
            <person name="Yamada K."/>
            <person name="Nakamura Y."/>
            <person name="Ichinomiya M."/>
            <person name="Sato N."/>
            <person name="Blanc-Mathieu R."/>
            <person name="Endo H."/>
            <person name="Kuwata A."/>
            <person name="Ogata H."/>
        </authorList>
    </citation>
    <scope>NUCLEOTIDE SEQUENCE [LARGE SCALE GENOMIC DNA]</scope>
</reference>
<keyword evidence="5 8" id="KW-0406">Ion transport</keyword>
<gene>
    <name evidence="12" type="ORF">TrCOL_g10354</name>
</gene>
<dbReference type="PANTHER" id="PTHR11003:SF291">
    <property type="entry name" value="IP11374P"/>
    <property type="match status" value="1"/>
</dbReference>
<feature type="region of interest" description="Disordered" evidence="9">
    <location>
        <begin position="1"/>
        <end position="26"/>
    </location>
</feature>
<accession>A0A9W7LEB5</accession>
<dbReference type="InterPro" id="IPR003280">
    <property type="entry name" value="2pore_dom_K_chnl"/>
</dbReference>
<evidence type="ECO:0000313" key="12">
    <source>
        <dbReference type="EMBL" id="GMI46497.1"/>
    </source>
</evidence>
<feature type="region of interest" description="Disordered" evidence="9">
    <location>
        <begin position="872"/>
        <end position="915"/>
    </location>
</feature>
<dbReference type="PRINTS" id="PR01333">
    <property type="entry name" value="2POREKCHANEL"/>
</dbReference>
<evidence type="ECO:0000256" key="2">
    <source>
        <dbReference type="ARBA" id="ARBA00022448"/>
    </source>
</evidence>
<keyword evidence="4 10" id="KW-1133">Transmembrane helix</keyword>
<evidence type="ECO:0000256" key="8">
    <source>
        <dbReference type="RuleBase" id="RU003857"/>
    </source>
</evidence>
<comment type="subcellular location">
    <subcellularLocation>
        <location evidence="1">Membrane</location>
        <topology evidence="1">Multi-pass membrane protein</topology>
    </subcellularLocation>
</comment>
<protein>
    <recommendedName>
        <fullName evidence="11">Potassium channel domain-containing protein</fullName>
    </recommendedName>
</protein>
<feature type="region of interest" description="Disordered" evidence="9">
    <location>
        <begin position="164"/>
        <end position="250"/>
    </location>
</feature>
<keyword evidence="13" id="KW-1185">Reference proteome</keyword>
<evidence type="ECO:0000256" key="10">
    <source>
        <dbReference type="SAM" id="Phobius"/>
    </source>
</evidence>
<dbReference type="Proteomes" id="UP001165065">
    <property type="component" value="Unassembled WGS sequence"/>
</dbReference>
<dbReference type="PANTHER" id="PTHR11003">
    <property type="entry name" value="POTASSIUM CHANNEL, SUBFAMILY K"/>
    <property type="match status" value="1"/>
</dbReference>
<comment type="caution">
    <text evidence="12">The sequence shown here is derived from an EMBL/GenBank/DDBJ whole genome shotgun (WGS) entry which is preliminary data.</text>
</comment>
<name>A0A9W7LEB5_9STRA</name>
<dbReference type="GO" id="GO:0030322">
    <property type="term" value="P:stabilization of membrane potential"/>
    <property type="evidence" value="ECO:0007669"/>
    <property type="project" value="TreeGrafter"/>
</dbReference>
<keyword evidence="2 8" id="KW-0813">Transport</keyword>
<dbReference type="EMBL" id="BRYA01000300">
    <property type="protein sequence ID" value="GMI46497.1"/>
    <property type="molecule type" value="Genomic_DNA"/>
</dbReference>
<keyword evidence="3 8" id="KW-0812">Transmembrane</keyword>
<evidence type="ECO:0000256" key="6">
    <source>
        <dbReference type="ARBA" id="ARBA00023136"/>
    </source>
</evidence>
<dbReference type="GO" id="GO:0005886">
    <property type="term" value="C:plasma membrane"/>
    <property type="evidence" value="ECO:0007669"/>
    <property type="project" value="TreeGrafter"/>
</dbReference>
<evidence type="ECO:0000256" key="4">
    <source>
        <dbReference type="ARBA" id="ARBA00022989"/>
    </source>
</evidence>
<dbReference type="GO" id="GO:0022841">
    <property type="term" value="F:potassium ion leak channel activity"/>
    <property type="evidence" value="ECO:0007669"/>
    <property type="project" value="TreeGrafter"/>
</dbReference>
<comment type="similarity">
    <text evidence="8">Belongs to the two pore domain potassium channel (TC 1.A.1.8) family.</text>
</comment>
<evidence type="ECO:0000256" key="1">
    <source>
        <dbReference type="ARBA" id="ARBA00004141"/>
    </source>
</evidence>
<feature type="compositionally biased region" description="Basic residues" evidence="9">
    <location>
        <begin position="143"/>
        <end position="152"/>
    </location>
</feature>
<feature type="compositionally biased region" description="Polar residues" evidence="9">
    <location>
        <begin position="193"/>
        <end position="213"/>
    </location>
</feature>
<feature type="region of interest" description="Disordered" evidence="9">
    <location>
        <begin position="640"/>
        <end position="721"/>
    </location>
</feature>
<feature type="transmembrane region" description="Helical" evidence="10">
    <location>
        <begin position="455"/>
        <end position="475"/>
    </location>
</feature>
<evidence type="ECO:0000313" key="13">
    <source>
        <dbReference type="Proteomes" id="UP001165065"/>
    </source>
</evidence>
<evidence type="ECO:0000256" key="9">
    <source>
        <dbReference type="SAM" id="MobiDB-lite"/>
    </source>
</evidence>
<dbReference type="Gene3D" id="1.10.287.70">
    <property type="match status" value="2"/>
</dbReference>
<feature type="domain" description="Potassium channel" evidence="11">
    <location>
        <begin position="286"/>
        <end position="360"/>
    </location>
</feature>
<feature type="transmembrane region" description="Helical" evidence="10">
    <location>
        <begin position="279"/>
        <end position="301"/>
    </location>
</feature>
<keyword evidence="7 8" id="KW-0407">Ion channel</keyword>
<proteinExistence type="inferred from homology"/>
<dbReference type="InterPro" id="IPR013099">
    <property type="entry name" value="K_chnl_dom"/>
</dbReference>
<organism evidence="12 13">
    <name type="scientific">Triparma columacea</name>
    <dbReference type="NCBI Taxonomy" id="722753"/>
    <lineage>
        <taxon>Eukaryota</taxon>
        <taxon>Sar</taxon>
        <taxon>Stramenopiles</taxon>
        <taxon>Ochrophyta</taxon>
        <taxon>Bolidophyceae</taxon>
        <taxon>Parmales</taxon>
        <taxon>Triparmaceae</taxon>
        <taxon>Triparma</taxon>
    </lineage>
</organism>
<feature type="compositionally biased region" description="Basic and acidic residues" evidence="9">
    <location>
        <begin position="668"/>
        <end position="684"/>
    </location>
</feature>
<evidence type="ECO:0000256" key="3">
    <source>
        <dbReference type="ARBA" id="ARBA00022692"/>
    </source>
</evidence>
<feature type="domain" description="Potassium channel" evidence="11">
    <location>
        <begin position="462"/>
        <end position="532"/>
    </location>
</feature>
<feature type="transmembrane region" description="Helical" evidence="10">
    <location>
        <begin position="334"/>
        <end position="358"/>
    </location>
</feature>
<feature type="compositionally biased region" description="Basic and acidic residues" evidence="9">
    <location>
        <begin position="642"/>
        <end position="652"/>
    </location>
</feature>
<dbReference type="OrthoDB" id="415460at2759"/>